<gene>
    <name evidence="8" type="ORF">C7460_11726</name>
</gene>
<feature type="transmembrane region" description="Helical" evidence="6">
    <location>
        <begin position="300"/>
        <end position="317"/>
    </location>
</feature>
<evidence type="ECO:0000256" key="3">
    <source>
        <dbReference type="ARBA" id="ARBA00022692"/>
    </source>
</evidence>
<organism evidence="8 9">
    <name type="scientific">Marinoscillum furvescens DSM 4134</name>
    <dbReference type="NCBI Taxonomy" id="1122208"/>
    <lineage>
        <taxon>Bacteria</taxon>
        <taxon>Pseudomonadati</taxon>
        <taxon>Bacteroidota</taxon>
        <taxon>Cytophagia</taxon>
        <taxon>Cytophagales</taxon>
        <taxon>Reichenbachiellaceae</taxon>
        <taxon>Marinoscillum</taxon>
    </lineage>
</organism>
<feature type="transmembrane region" description="Helical" evidence="6">
    <location>
        <begin position="221"/>
        <end position="240"/>
    </location>
</feature>
<feature type="transmembrane region" description="Helical" evidence="6">
    <location>
        <begin position="601"/>
        <end position="624"/>
    </location>
</feature>
<keyword evidence="4 6" id="KW-1133">Transmembrane helix</keyword>
<protein>
    <recommendedName>
        <fullName evidence="7">SSD domain-containing protein</fullName>
    </recommendedName>
</protein>
<dbReference type="Proteomes" id="UP000256779">
    <property type="component" value="Unassembled WGS sequence"/>
</dbReference>
<keyword evidence="5 6" id="KW-0472">Membrane</keyword>
<dbReference type="GO" id="GO:0005886">
    <property type="term" value="C:plasma membrane"/>
    <property type="evidence" value="ECO:0007669"/>
    <property type="project" value="UniProtKB-SubCell"/>
</dbReference>
<feature type="transmembrane region" description="Helical" evidence="6">
    <location>
        <begin position="530"/>
        <end position="554"/>
    </location>
</feature>
<dbReference type="RefSeq" id="WP_115869216.1">
    <property type="nucleotide sequence ID" value="NZ_QREG01000017.1"/>
</dbReference>
<comment type="subcellular location">
    <subcellularLocation>
        <location evidence="1">Cell membrane</location>
        <topology evidence="1">Multi-pass membrane protein</topology>
    </subcellularLocation>
</comment>
<feature type="domain" description="SSD" evidence="7">
    <location>
        <begin position="528"/>
        <end position="653"/>
    </location>
</feature>
<keyword evidence="3 6" id="KW-0812">Transmembrane</keyword>
<keyword evidence="2" id="KW-1003">Cell membrane</keyword>
<feature type="transmembrane region" description="Helical" evidence="6">
    <location>
        <begin position="182"/>
        <end position="200"/>
    </location>
</feature>
<dbReference type="AlphaFoldDB" id="A0A3D9L1G6"/>
<feature type="transmembrane region" description="Helical" evidence="6">
    <location>
        <begin position="126"/>
        <end position="145"/>
    </location>
</feature>
<dbReference type="InterPro" id="IPR000731">
    <property type="entry name" value="SSD"/>
</dbReference>
<evidence type="ECO:0000256" key="2">
    <source>
        <dbReference type="ARBA" id="ARBA00022475"/>
    </source>
</evidence>
<dbReference type="Gene3D" id="1.20.1640.10">
    <property type="entry name" value="Multidrug efflux transporter AcrB transmembrane domain"/>
    <property type="match status" value="2"/>
</dbReference>
<sequence length="660" mass="72915">MAADSLTKTIAKLKGTKSVLSPTTMQHLIKGPMGLTAFPLIHINDPEKLPADSARIFSHPLYRMFFGENGQSMLLQVQHNHFTTPEAAAQYLEQVNALLQTTDLRYRLIGKLTAQNEFITYIQKDFSLFLIAALAISFCLLLWIFRSLKSALLPYLISLTTLLWLLGLMAGLGFSLTILGSLIPPIILFVSSSDAIHLLHSYRKAPAQGHIGKLQQGAQKVFIPTFLTSITTATGFFSLFTINTVPVQELGLFAGIGVLLAFVVTFLFGPLIISGDQKKQQTHSPKMTFLALLTLRHQRAISVGAFVCIAVAAWGISELKTDAYLLGDLPAESPTRIDFDYVDQTFGGSKPWELAIWPADSTQTLWEQSVAAELAKIATYLHEIYGMEQLWSPVSLLKYGHQINLGGLPHHFRLPETKTDHRQAVQNARRLLNKKQSPALITADGSYGRFAGFIPEYGSRETIQRNNELLQYLQRQVDTSVLRYQLTGTTHLIDKSHQLLATHLLQGLAIGIGIIGLILGMYFRSVKIALLSLLPNALPLIIVAGYMGITGITLQLTTSIIFAIAFGIAVDDTIHFVAVYQRAPVKHPVWRLVYTYKTAGTALILTTLVVVTGFSLFITSSFGATHFLGLFLSISLLVALLTDLTLLPLLLHYFCKNNQR</sequence>
<feature type="transmembrane region" description="Helical" evidence="6">
    <location>
        <begin position="560"/>
        <end position="580"/>
    </location>
</feature>
<keyword evidence="9" id="KW-1185">Reference proteome</keyword>
<dbReference type="PANTHER" id="PTHR33406">
    <property type="entry name" value="MEMBRANE PROTEIN MJ1562-RELATED"/>
    <property type="match status" value="1"/>
</dbReference>
<dbReference type="OrthoDB" id="9805018at2"/>
<feature type="transmembrane region" description="Helical" evidence="6">
    <location>
        <begin position="630"/>
        <end position="654"/>
    </location>
</feature>
<evidence type="ECO:0000256" key="4">
    <source>
        <dbReference type="ARBA" id="ARBA00022989"/>
    </source>
</evidence>
<feature type="transmembrane region" description="Helical" evidence="6">
    <location>
        <begin position="504"/>
        <end position="523"/>
    </location>
</feature>
<evidence type="ECO:0000259" key="7">
    <source>
        <dbReference type="PROSITE" id="PS50156"/>
    </source>
</evidence>
<dbReference type="PANTHER" id="PTHR33406:SF12">
    <property type="entry name" value="BLR2997 PROTEIN"/>
    <property type="match status" value="1"/>
</dbReference>
<name>A0A3D9L1G6_MARFU</name>
<evidence type="ECO:0000313" key="8">
    <source>
        <dbReference type="EMBL" id="RED95577.1"/>
    </source>
</evidence>
<evidence type="ECO:0000256" key="5">
    <source>
        <dbReference type="ARBA" id="ARBA00023136"/>
    </source>
</evidence>
<feature type="transmembrane region" description="Helical" evidence="6">
    <location>
        <begin position="252"/>
        <end position="273"/>
    </location>
</feature>
<evidence type="ECO:0000313" key="9">
    <source>
        <dbReference type="Proteomes" id="UP000256779"/>
    </source>
</evidence>
<dbReference type="EMBL" id="QREG01000017">
    <property type="protein sequence ID" value="RED95577.1"/>
    <property type="molecule type" value="Genomic_DNA"/>
</dbReference>
<reference evidence="8 9" key="1">
    <citation type="submission" date="2018-07" db="EMBL/GenBank/DDBJ databases">
        <title>Genomic Encyclopedia of Type Strains, Phase IV (KMG-IV): sequencing the most valuable type-strain genomes for metagenomic binning, comparative biology and taxonomic classification.</title>
        <authorList>
            <person name="Goeker M."/>
        </authorList>
    </citation>
    <scope>NUCLEOTIDE SEQUENCE [LARGE SCALE GENOMIC DNA]</scope>
    <source>
        <strain evidence="8 9">DSM 4134</strain>
    </source>
</reference>
<evidence type="ECO:0000256" key="1">
    <source>
        <dbReference type="ARBA" id="ARBA00004651"/>
    </source>
</evidence>
<accession>A0A3D9L1G6</accession>
<dbReference type="SUPFAM" id="SSF82866">
    <property type="entry name" value="Multidrug efflux transporter AcrB transmembrane domain"/>
    <property type="match status" value="2"/>
</dbReference>
<dbReference type="InterPro" id="IPR004869">
    <property type="entry name" value="MMPL_dom"/>
</dbReference>
<feature type="domain" description="SSD" evidence="7">
    <location>
        <begin position="151"/>
        <end position="275"/>
    </location>
</feature>
<feature type="transmembrane region" description="Helical" evidence="6">
    <location>
        <begin position="152"/>
        <end position="176"/>
    </location>
</feature>
<dbReference type="InterPro" id="IPR050545">
    <property type="entry name" value="Mycobact_MmpL"/>
</dbReference>
<evidence type="ECO:0000256" key="6">
    <source>
        <dbReference type="SAM" id="Phobius"/>
    </source>
</evidence>
<comment type="caution">
    <text evidence="8">The sequence shown here is derived from an EMBL/GenBank/DDBJ whole genome shotgun (WGS) entry which is preliminary data.</text>
</comment>
<dbReference type="PROSITE" id="PS50156">
    <property type="entry name" value="SSD"/>
    <property type="match status" value="2"/>
</dbReference>
<dbReference type="Pfam" id="PF03176">
    <property type="entry name" value="MMPL"/>
    <property type="match status" value="2"/>
</dbReference>
<proteinExistence type="predicted"/>